<comment type="subcellular location">
    <subcellularLocation>
        <location evidence="1">Membrane</location>
        <topology evidence="1">Multi-pass membrane protein</topology>
    </subcellularLocation>
</comment>
<keyword evidence="3 6" id="KW-0812">Transmembrane</keyword>
<feature type="transmembrane region" description="Helical" evidence="6">
    <location>
        <begin position="353"/>
        <end position="378"/>
    </location>
</feature>
<feature type="transmembrane region" description="Helical" evidence="6">
    <location>
        <begin position="188"/>
        <end position="212"/>
    </location>
</feature>
<dbReference type="SUPFAM" id="SSF103473">
    <property type="entry name" value="MFS general substrate transporter"/>
    <property type="match status" value="1"/>
</dbReference>
<reference evidence="8" key="1">
    <citation type="submission" date="2025-08" db="UniProtKB">
        <authorList>
            <consortium name="Ensembl"/>
        </authorList>
    </citation>
    <scope>IDENTIFICATION</scope>
</reference>
<dbReference type="InterPro" id="IPR050930">
    <property type="entry name" value="MFS_Vesicular_Transporter"/>
</dbReference>
<dbReference type="Proteomes" id="UP000694388">
    <property type="component" value="Unplaced"/>
</dbReference>
<dbReference type="GO" id="GO:0022857">
    <property type="term" value="F:transmembrane transporter activity"/>
    <property type="evidence" value="ECO:0007669"/>
    <property type="project" value="InterPro"/>
</dbReference>
<evidence type="ECO:0000256" key="6">
    <source>
        <dbReference type="SAM" id="Phobius"/>
    </source>
</evidence>
<feature type="transmembrane region" description="Helical" evidence="6">
    <location>
        <begin position="293"/>
        <end position="315"/>
    </location>
</feature>
<evidence type="ECO:0000313" key="8">
    <source>
        <dbReference type="Ensembl" id="ENSEBUP00000007572.1"/>
    </source>
</evidence>
<feature type="transmembrane region" description="Helical" evidence="6">
    <location>
        <begin position="90"/>
        <end position="109"/>
    </location>
</feature>
<feature type="transmembrane region" description="Helical" evidence="6">
    <location>
        <begin position="218"/>
        <end position="236"/>
    </location>
</feature>
<name>A0A8C4NGZ9_EPTBU</name>
<accession>A0A8C4NGZ9</accession>
<keyword evidence="4 6" id="KW-1133">Transmembrane helix</keyword>
<dbReference type="InterPro" id="IPR020846">
    <property type="entry name" value="MFS_dom"/>
</dbReference>
<keyword evidence="2" id="KW-0813">Transport</keyword>
<dbReference type="PROSITE" id="PS50850">
    <property type="entry name" value="MFS"/>
    <property type="match status" value="1"/>
</dbReference>
<evidence type="ECO:0000256" key="2">
    <source>
        <dbReference type="ARBA" id="ARBA00022448"/>
    </source>
</evidence>
<protein>
    <submittedName>
        <fullName evidence="8">Solute carrier family 18 member B1</fullName>
    </submittedName>
</protein>
<feature type="domain" description="Major facilitator superfamily (MFS) profile" evidence="7">
    <location>
        <begin position="56"/>
        <end position="451"/>
    </location>
</feature>
<proteinExistence type="predicted"/>
<dbReference type="GO" id="GO:0016020">
    <property type="term" value="C:membrane"/>
    <property type="evidence" value="ECO:0007669"/>
    <property type="project" value="UniProtKB-SubCell"/>
</dbReference>
<feature type="transmembrane region" description="Helical" evidence="6">
    <location>
        <begin position="390"/>
        <end position="411"/>
    </location>
</feature>
<evidence type="ECO:0000313" key="9">
    <source>
        <dbReference type="Proteomes" id="UP000694388"/>
    </source>
</evidence>
<dbReference type="Gene3D" id="1.20.1250.20">
    <property type="entry name" value="MFS general substrate transporter like domains"/>
    <property type="match status" value="2"/>
</dbReference>
<keyword evidence="9" id="KW-1185">Reference proteome</keyword>
<evidence type="ECO:0000256" key="1">
    <source>
        <dbReference type="ARBA" id="ARBA00004141"/>
    </source>
</evidence>
<feature type="transmembrane region" description="Helical" evidence="6">
    <location>
        <begin position="248"/>
        <end position="273"/>
    </location>
</feature>
<dbReference type="GeneTree" id="ENSGT00940000156674"/>
<evidence type="ECO:0000259" key="7">
    <source>
        <dbReference type="PROSITE" id="PS50850"/>
    </source>
</evidence>
<dbReference type="PANTHER" id="PTHR23506">
    <property type="entry name" value="GH10249P"/>
    <property type="match status" value="1"/>
</dbReference>
<organism evidence="8 9">
    <name type="scientific">Eptatretus burgeri</name>
    <name type="common">Inshore hagfish</name>
    <dbReference type="NCBI Taxonomy" id="7764"/>
    <lineage>
        <taxon>Eukaryota</taxon>
        <taxon>Metazoa</taxon>
        <taxon>Chordata</taxon>
        <taxon>Craniata</taxon>
        <taxon>Vertebrata</taxon>
        <taxon>Cyclostomata</taxon>
        <taxon>Myxini</taxon>
        <taxon>Myxiniformes</taxon>
        <taxon>Myxinidae</taxon>
        <taxon>Eptatretinae</taxon>
        <taxon>Eptatretus</taxon>
    </lineage>
</organism>
<keyword evidence="5 6" id="KW-0472">Membrane</keyword>
<dbReference type="Ensembl" id="ENSEBUT00000008058.1">
    <property type="protein sequence ID" value="ENSEBUP00000007572.1"/>
    <property type="gene ID" value="ENSEBUG00000004919.1"/>
</dbReference>
<feature type="transmembrane region" description="Helical" evidence="6">
    <location>
        <begin position="423"/>
        <end position="447"/>
    </location>
</feature>
<dbReference type="Pfam" id="PF07690">
    <property type="entry name" value="MFS_1"/>
    <property type="match status" value="2"/>
</dbReference>
<reference evidence="8" key="2">
    <citation type="submission" date="2025-09" db="UniProtKB">
        <authorList>
            <consortium name="Ensembl"/>
        </authorList>
    </citation>
    <scope>IDENTIFICATION</scope>
</reference>
<dbReference type="InterPro" id="IPR036259">
    <property type="entry name" value="MFS_trans_sf"/>
</dbReference>
<feature type="transmembrane region" description="Helical" evidence="6">
    <location>
        <begin position="121"/>
        <end position="140"/>
    </location>
</feature>
<dbReference type="PANTHER" id="PTHR23506:SF26">
    <property type="entry name" value="MFS-TYPE TRANSPORTER SLC18B1"/>
    <property type="match status" value="1"/>
</dbReference>
<evidence type="ECO:0000256" key="5">
    <source>
        <dbReference type="ARBA" id="ARBA00023136"/>
    </source>
</evidence>
<sequence length="515" mass="56045">MEAEIDSGVFDYDAYPEECPLLHEAHKDEQEIGCTQDEVEQNESKCCGFGKNKVLTLISIASVNFCLMACYSILAPFFPNEAMHKGATDTIVGLIFGIFSLTALVFSPIAGRYIVHIGAKFMFVSGILISGVCTVLFGLLDKASSGPMYITLCFVVRTFDAIGFAFSSTTSSAIMAQNFPDNIATLMGVLEIFTGLGLLLGPPLGGFLYSAWGYEMPFFIIGGLLLLMVPLNMILLPSQEGTIFKASFFRLLMLPPIIMSSVLVVLQACSVGFLDPTISIFLKNQFQLKPKYIGLVFLTLSATYAIGSPIIGYLCDLKPNLRRPSMVIGSLMSGICFCMMGPAPFIYAHQQLWIMVLSLAINGLALGFTVVPIFAEMLDTALQNGFEEGLSTMGLVSGLFGSMWSVGNFLGPTLGGYLNDHLHFQWAATIQGSLMLAVGVIACVYYLKDAAQWRLKRESEGTRERTKEETSDETAPFILSHIGVPHHEHQVFLSTHPSRCEAGEPAQSSTPSSCR</sequence>
<dbReference type="AlphaFoldDB" id="A0A8C4NGZ9"/>
<feature type="transmembrane region" description="Helical" evidence="6">
    <location>
        <begin position="327"/>
        <end position="347"/>
    </location>
</feature>
<dbReference type="InterPro" id="IPR011701">
    <property type="entry name" value="MFS"/>
</dbReference>
<evidence type="ECO:0000256" key="3">
    <source>
        <dbReference type="ARBA" id="ARBA00022692"/>
    </source>
</evidence>
<evidence type="ECO:0000256" key="4">
    <source>
        <dbReference type="ARBA" id="ARBA00022989"/>
    </source>
</evidence>
<feature type="transmembrane region" description="Helical" evidence="6">
    <location>
        <begin position="146"/>
        <end position="167"/>
    </location>
</feature>
<feature type="transmembrane region" description="Helical" evidence="6">
    <location>
        <begin position="54"/>
        <end position="78"/>
    </location>
</feature>